<protein>
    <submittedName>
        <fullName evidence="1">Uncharacterized protein</fullName>
    </submittedName>
</protein>
<proteinExistence type="predicted"/>
<sequence length="348" mass="38776">MGILGNGGRSHWAQLLLLLGLAFVAGLMTSLFLRIDSCKDVFTERSAEVKDPVPLPKSQAEPDLKTLPSDLLTFRNKCGEAAPVAQVRSMLLNQIFDGVSPFEGFPPPHVEPFLQKEKIKGWGSQDKVFEDLIKEVRPQLIVELGSFLGASAIHMANLSQSMGLQTLILCIDDFRGWPGFRLYTFKDIQQEHGQVMLYYQFLQNVIGTNLTNSIIPVPFSTTSAIEKLCELGIQADLIEVDAAHDFHSAWADINWAWSLLKPGVGIMFGHDYYLHVDNRGVGRAVHLFARLNGLHVQPHGAHWILRRPASPSARRSVLSDLEHLRPGKGQGASREHQGLHDRRLVQLT</sequence>
<name>A0ACC2CYJ9_DIPCM</name>
<evidence type="ECO:0000313" key="1">
    <source>
        <dbReference type="EMBL" id="KAJ7547030.1"/>
    </source>
</evidence>
<evidence type="ECO:0000313" key="2">
    <source>
        <dbReference type="Proteomes" id="UP001162992"/>
    </source>
</evidence>
<comment type="caution">
    <text evidence="1">The sequence shown here is derived from an EMBL/GenBank/DDBJ whole genome shotgun (WGS) entry which is preliminary data.</text>
</comment>
<keyword evidence="2" id="KW-1185">Reference proteome</keyword>
<dbReference type="EMBL" id="CM055099">
    <property type="protein sequence ID" value="KAJ7547030.1"/>
    <property type="molecule type" value="Genomic_DNA"/>
</dbReference>
<gene>
    <name evidence="1" type="ORF">O6H91_08G065600</name>
</gene>
<organism evidence="1 2">
    <name type="scientific">Diphasiastrum complanatum</name>
    <name type="common">Issler's clubmoss</name>
    <name type="synonym">Lycopodium complanatum</name>
    <dbReference type="NCBI Taxonomy" id="34168"/>
    <lineage>
        <taxon>Eukaryota</taxon>
        <taxon>Viridiplantae</taxon>
        <taxon>Streptophyta</taxon>
        <taxon>Embryophyta</taxon>
        <taxon>Tracheophyta</taxon>
        <taxon>Lycopodiopsida</taxon>
        <taxon>Lycopodiales</taxon>
        <taxon>Lycopodiaceae</taxon>
        <taxon>Lycopodioideae</taxon>
        <taxon>Diphasiastrum</taxon>
    </lineage>
</organism>
<dbReference type="Proteomes" id="UP001162992">
    <property type="component" value="Chromosome 8"/>
</dbReference>
<accession>A0ACC2CYJ9</accession>
<reference evidence="2" key="1">
    <citation type="journal article" date="2024" name="Proc. Natl. Acad. Sci. U.S.A.">
        <title>Extraordinary preservation of gene collinearity over three hundred million years revealed in homosporous lycophytes.</title>
        <authorList>
            <person name="Li C."/>
            <person name="Wickell D."/>
            <person name="Kuo L.Y."/>
            <person name="Chen X."/>
            <person name="Nie B."/>
            <person name="Liao X."/>
            <person name="Peng D."/>
            <person name="Ji J."/>
            <person name="Jenkins J."/>
            <person name="Williams M."/>
            <person name="Shu S."/>
            <person name="Plott C."/>
            <person name="Barry K."/>
            <person name="Rajasekar S."/>
            <person name="Grimwood J."/>
            <person name="Han X."/>
            <person name="Sun S."/>
            <person name="Hou Z."/>
            <person name="He W."/>
            <person name="Dai G."/>
            <person name="Sun C."/>
            <person name="Schmutz J."/>
            <person name="Leebens-Mack J.H."/>
            <person name="Li F.W."/>
            <person name="Wang L."/>
        </authorList>
    </citation>
    <scope>NUCLEOTIDE SEQUENCE [LARGE SCALE GENOMIC DNA]</scope>
    <source>
        <strain evidence="2">cv. PW_Plant_1</strain>
    </source>
</reference>